<dbReference type="Pfam" id="PF00788">
    <property type="entry name" value="RA"/>
    <property type="match status" value="2"/>
</dbReference>
<feature type="compositionally biased region" description="Low complexity" evidence="3">
    <location>
        <begin position="491"/>
        <end position="505"/>
    </location>
</feature>
<evidence type="ECO:0000313" key="6">
    <source>
        <dbReference type="EMBL" id="KND04376.1"/>
    </source>
</evidence>
<feature type="region of interest" description="Disordered" evidence="3">
    <location>
        <begin position="482"/>
        <end position="531"/>
    </location>
</feature>
<feature type="domain" description="SH3" evidence="4">
    <location>
        <begin position="30"/>
        <end position="91"/>
    </location>
</feature>
<sequence>MGFNGQGSDGDTDDEYDIESPDIIDPDEPIDFGLVYALHTFVANLEGQVCVLKGDSLELLDDSNSYWWLVKCIKTDEIGYIPAENVETPFERLARLNKMRNVSVTTVQEEDLEPPPPSQTGKRRNIVFPEDFVEYIDASDDDDLSDEFDAPEMGTIPRQQKSNHNSLSRNFLTKLLSRTGSKKAKEVANAARSLERPVVVETRRAPSNEELNKEPINVLRIYAGNVDLKATFKTVNLTKSLTASELLAVALRRFRVPGATPNEYYVSVLHMDSQEKRLGENDNVFNVLEELRHKGLPGVGDSASVSHVVNSTGGISSVRMTDDNIIKVIINKKLNLFEKNYHLIRIFMYDESDPTGKMRTYKTIGVNSNVTVGEIIDMALKKFKIRSSSSYKYTLHSIFKGQEIMREDTERVYPILMMAEGTAEEIDFVLRKEWTGQGTAPAPSLASSVDTNLGTSLLDDIQSILSSKPAFLEELPAAGGMPDLRVSPQLSTDSIDTSSVTSSNSPMRSRNDSSDSLSVEQRQLSPLRKETSDQMIVKEITHSDFYDTTSLIGRILNEAPQPPSVLPSKATPPPRVNARASSLRYDPGVIAQATLMRLDSNASFSEPPPSKKNSTLHSVRETPPTPPAKDNPSIETTINSKSTYSSPPDLSPPDALRQGEPQTRQAVPILENVQLQTQSSSVKSMSPTGTAATAAGKPTTNGTVSPLDGEAVNSAIQGNGTTKASRASITVNPVRSSRANFETMEEYLEEILKGADVQKLRSLEARLRETIPIPPRGSSKAAVPELAVLPRPYDDCGLNEILRPRTVSMDSTTARKNVRKGSTASVSLSDVYNTLQADLEESLQSTRRQPAVDSKQPEESANTSQSSFDSFTSASEGVPDEPADASPAEPAVPAVPDVGNPSEGRLGTPQIANTSSSHDPESSREDIADDSAIVLEKYKEVEQMLNTMQADLEALVAKAVDAFQADPPNPPPASHPRVSSADVT</sequence>
<reference evidence="6 7" key="1">
    <citation type="submission" date="2009-08" db="EMBL/GenBank/DDBJ databases">
        <title>The Genome Sequence of Spizellomyces punctatus strain DAOM BR117.</title>
        <authorList>
            <consortium name="The Broad Institute Genome Sequencing Platform"/>
            <person name="Russ C."/>
            <person name="Cuomo C."/>
            <person name="Shea T."/>
            <person name="Young S.K."/>
            <person name="Zeng Q."/>
            <person name="Koehrsen M."/>
            <person name="Haas B."/>
            <person name="Borodovsky M."/>
            <person name="Guigo R."/>
            <person name="Alvarado L."/>
            <person name="Berlin A."/>
            <person name="Bochicchio J."/>
            <person name="Borenstein D."/>
            <person name="Chapman S."/>
            <person name="Chen Z."/>
            <person name="Engels R."/>
            <person name="Freedman E."/>
            <person name="Gellesch M."/>
            <person name="Goldberg J."/>
            <person name="Griggs A."/>
            <person name="Gujja S."/>
            <person name="Heiman D."/>
            <person name="Hepburn T."/>
            <person name="Howarth C."/>
            <person name="Jen D."/>
            <person name="Larson L."/>
            <person name="Lewis B."/>
            <person name="Mehta T."/>
            <person name="Park D."/>
            <person name="Pearson M."/>
            <person name="Roberts A."/>
            <person name="Saif S."/>
            <person name="Shenoy N."/>
            <person name="Sisk P."/>
            <person name="Stolte C."/>
            <person name="Sykes S."/>
            <person name="Thomson T."/>
            <person name="Walk T."/>
            <person name="White J."/>
            <person name="Yandava C."/>
            <person name="Burger G."/>
            <person name="Gray M.W."/>
            <person name="Holland P.W.H."/>
            <person name="King N."/>
            <person name="Lang F.B.F."/>
            <person name="Roger A.J."/>
            <person name="Ruiz-Trillo I."/>
            <person name="Lander E."/>
            <person name="Nusbaum C."/>
        </authorList>
    </citation>
    <scope>NUCLEOTIDE SEQUENCE [LARGE SCALE GENOMIC DNA]</scope>
    <source>
        <strain evidence="6 7">DAOM BR117</strain>
    </source>
</reference>
<dbReference type="InParanoid" id="A0A0L0HSN2"/>
<dbReference type="GeneID" id="27691942"/>
<organism evidence="6 7">
    <name type="scientific">Spizellomyces punctatus (strain DAOM BR117)</name>
    <dbReference type="NCBI Taxonomy" id="645134"/>
    <lineage>
        <taxon>Eukaryota</taxon>
        <taxon>Fungi</taxon>
        <taxon>Fungi incertae sedis</taxon>
        <taxon>Chytridiomycota</taxon>
        <taxon>Chytridiomycota incertae sedis</taxon>
        <taxon>Chytridiomycetes</taxon>
        <taxon>Spizellomycetales</taxon>
        <taxon>Spizellomycetaceae</taxon>
        <taxon>Spizellomyces</taxon>
    </lineage>
</organism>
<dbReference type="PANTHER" id="PTHR47775:SF1">
    <property type="entry name" value="BUD SITE SELECTION PROTEIN 14"/>
    <property type="match status" value="1"/>
</dbReference>
<dbReference type="SUPFAM" id="SSF50044">
    <property type="entry name" value="SH3-domain"/>
    <property type="match status" value="1"/>
</dbReference>
<dbReference type="OrthoDB" id="196165at2759"/>
<dbReference type="OMA" id="DLEANAC"/>
<feature type="compositionally biased region" description="Low complexity" evidence="3">
    <location>
        <begin position="863"/>
        <end position="875"/>
    </location>
</feature>
<feature type="compositionally biased region" description="Pro residues" evidence="3">
    <location>
        <begin position="560"/>
        <end position="575"/>
    </location>
</feature>
<dbReference type="Proteomes" id="UP000053201">
    <property type="component" value="Unassembled WGS sequence"/>
</dbReference>
<dbReference type="InterPro" id="IPR036028">
    <property type="entry name" value="SH3-like_dom_sf"/>
</dbReference>
<evidence type="ECO:0000256" key="1">
    <source>
        <dbReference type="ARBA" id="ARBA00022443"/>
    </source>
</evidence>
<keyword evidence="1 2" id="KW-0728">SH3 domain</keyword>
<feature type="region of interest" description="Disordered" evidence="3">
    <location>
        <begin position="842"/>
        <end position="930"/>
    </location>
</feature>
<evidence type="ECO:0000259" key="4">
    <source>
        <dbReference type="PROSITE" id="PS50002"/>
    </source>
</evidence>
<dbReference type="VEuPathDB" id="FungiDB:SPPG_08817"/>
<accession>A0A0L0HSN2</accession>
<dbReference type="STRING" id="645134.A0A0L0HSN2"/>
<feature type="region of interest" description="Disordered" evidence="3">
    <location>
        <begin position="675"/>
        <end position="703"/>
    </location>
</feature>
<feature type="compositionally biased region" description="Low complexity" evidence="3">
    <location>
        <begin position="884"/>
        <end position="898"/>
    </location>
</feature>
<feature type="compositionally biased region" description="Polar residues" evidence="3">
    <location>
        <begin position="675"/>
        <end position="687"/>
    </location>
</feature>
<evidence type="ECO:0008006" key="8">
    <source>
        <dbReference type="Google" id="ProtNLM"/>
    </source>
</evidence>
<dbReference type="GO" id="GO:0007165">
    <property type="term" value="P:signal transduction"/>
    <property type="evidence" value="ECO:0007669"/>
    <property type="project" value="InterPro"/>
</dbReference>
<dbReference type="InterPro" id="IPR029071">
    <property type="entry name" value="Ubiquitin-like_domsf"/>
</dbReference>
<proteinExistence type="predicted"/>
<dbReference type="RefSeq" id="XP_016612415.1">
    <property type="nucleotide sequence ID" value="XM_016756955.1"/>
</dbReference>
<feature type="region of interest" description="Disordered" evidence="3">
    <location>
        <begin position="600"/>
        <end position="659"/>
    </location>
</feature>
<dbReference type="InterPro" id="IPR001452">
    <property type="entry name" value="SH3_domain"/>
</dbReference>
<feature type="domain" description="Ras-associating" evidence="5">
    <location>
        <begin position="215"/>
        <end position="296"/>
    </location>
</feature>
<dbReference type="GO" id="GO:0051286">
    <property type="term" value="C:cell tip"/>
    <property type="evidence" value="ECO:0007669"/>
    <property type="project" value="TreeGrafter"/>
</dbReference>
<dbReference type="InterPro" id="IPR000159">
    <property type="entry name" value="RA_dom"/>
</dbReference>
<dbReference type="PANTHER" id="PTHR47775">
    <property type="entry name" value="BUD SITE SELECTION PROTEIN 14"/>
    <property type="match status" value="1"/>
</dbReference>
<feature type="region of interest" description="Disordered" evidence="3">
    <location>
        <begin position="963"/>
        <end position="984"/>
    </location>
</feature>
<evidence type="ECO:0000256" key="2">
    <source>
        <dbReference type="PROSITE-ProRule" id="PRU00192"/>
    </source>
</evidence>
<protein>
    <recommendedName>
        <fullName evidence="8">SH3 domain-containing protein</fullName>
    </recommendedName>
</protein>
<name>A0A0L0HSN2_SPIPD</name>
<evidence type="ECO:0000313" key="7">
    <source>
        <dbReference type="Proteomes" id="UP000053201"/>
    </source>
</evidence>
<keyword evidence="7" id="KW-1185">Reference proteome</keyword>
<dbReference type="Gene3D" id="3.10.20.90">
    <property type="entry name" value="Phosphatidylinositol 3-kinase Catalytic Subunit, Chain A, domain 1"/>
    <property type="match status" value="2"/>
</dbReference>
<feature type="domain" description="Ras-associating" evidence="5">
    <location>
        <begin position="360"/>
        <end position="435"/>
    </location>
</feature>
<dbReference type="SUPFAM" id="SSF54236">
    <property type="entry name" value="Ubiquitin-like"/>
    <property type="match status" value="2"/>
</dbReference>
<dbReference type="GO" id="GO:0015630">
    <property type="term" value="C:microtubule cytoskeleton"/>
    <property type="evidence" value="ECO:0007669"/>
    <property type="project" value="TreeGrafter"/>
</dbReference>
<dbReference type="GO" id="GO:0030950">
    <property type="term" value="P:establishment or maintenance of actin cytoskeleton polarity"/>
    <property type="evidence" value="ECO:0007669"/>
    <property type="project" value="TreeGrafter"/>
</dbReference>
<dbReference type="Pfam" id="PF00018">
    <property type="entry name" value="SH3_1"/>
    <property type="match status" value="1"/>
</dbReference>
<dbReference type="eggNOG" id="ENOG502R17J">
    <property type="taxonomic scope" value="Eukaryota"/>
</dbReference>
<dbReference type="Gene3D" id="2.30.30.40">
    <property type="entry name" value="SH3 Domains"/>
    <property type="match status" value="1"/>
</dbReference>
<evidence type="ECO:0000259" key="5">
    <source>
        <dbReference type="PROSITE" id="PS50200"/>
    </source>
</evidence>
<evidence type="ECO:0000256" key="3">
    <source>
        <dbReference type="SAM" id="MobiDB-lite"/>
    </source>
</evidence>
<dbReference type="AlphaFoldDB" id="A0A0L0HSN2"/>
<dbReference type="SMART" id="SM00326">
    <property type="entry name" value="SH3"/>
    <property type="match status" value="1"/>
</dbReference>
<dbReference type="InterPro" id="IPR053039">
    <property type="entry name" value="Polarity_Bud-Selection_Reg"/>
</dbReference>
<dbReference type="PROSITE" id="PS50200">
    <property type="entry name" value="RA"/>
    <property type="match status" value="2"/>
</dbReference>
<dbReference type="SMART" id="SM00314">
    <property type="entry name" value="RA"/>
    <property type="match status" value="2"/>
</dbReference>
<dbReference type="EMBL" id="KQ257450">
    <property type="protein sequence ID" value="KND04376.1"/>
    <property type="molecule type" value="Genomic_DNA"/>
</dbReference>
<feature type="compositionally biased region" description="Low complexity" evidence="3">
    <location>
        <begin position="688"/>
        <end position="703"/>
    </location>
</feature>
<feature type="region of interest" description="Disordered" evidence="3">
    <location>
        <begin position="558"/>
        <end position="580"/>
    </location>
</feature>
<feature type="compositionally biased region" description="Polar residues" evidence="3">
    <location>
        <begin position="514"/>
        <end position="524"/>
    </location>
</feature>
<dbReference type="PROSITE" id="PS50002">
    <property type="entry name" value="SH3"/>
    <property type="match status" value="1"/>
</dbReference>
<dbReference type="GO" id="GO:0008104">
    <property type="term" value="P:intracellular protein localization"/>
    <property type="evidence" value="ECO:0007669"/>
    <property type="project" value="TreeGrafter"/>
</dbReference>
<gene>
    <name evidence="6" type="ORF">SPPG_08817</name>
</gene>